<proteinExistence type="predicted"/>
<accession>A0A8I6XWD4</accession>
<dbReference type="SUPFAM" id="SSF56672">
    <property type="entry name" value="DNA/RNA polymerases"/>
    <property type="match status" value="1"/>
</dbReference>
<dbReference type="AlphaFoldDB" id="A0A8I6XWD4"/>
<evidence type="ECO:0000313" key="2">
    <source>
        <dbReference type="EnsemblPlants" id="HORVU.MOREX.r3.5HG0535140.1.CDS1"/>
    </source>
</evidence>
<keyword evidence="3" id="KW-1185">Reference proteome</keyword>
<feature type="domain" description="Reverse transcriptase" evidence="1">
    <location>
        <begin position="89"/>
        <end position="305"/>
    </location>
</feature>
<name>A0A8I6XWD4_HORVV</name>
<reference evidence="3" key="1">
    <citation type="journal article" date="2012" name="Nature">
        <title>A physical, genetic and functional sequence assembly of the barley genome.</title>
        <authorList>
            <consortium name="The International Barley Genome Sequencing Consortium"/>
            <person name="Mayer K.F."/>
            <person name="Waugh R."/>
            <person name="Brown J.W."/>
            <person name="Schulman A."/>
            <person name="Langridge P."/>
            <person name="Platzer M."/>
            <person name="Fincher G.B."/>
            <person name="Muehlbauer G.J."/>
            <person name="Sato K."/>
            <person name="Close T.J."/>
            <person name="Wise R.P."/>
            <person name="Stein N."/>
        </authorList>
    </citation>
    <scope>NUCLEOTIDE SEQUENCE [LARGE SCALE GENOMIC DNA]</scope>
    <source>
        <strain evidence="3">cv. Morex</strain>
    </source>
</reference>
<dbReference type="CDD" id="cd01650">
    <property type="entry name" value="RT_nLTR_like"/>
    <property type="match status" value="1"/>
</dbReference>
<dbReference type="Gramene" id="HORVU.MOREX.r3.5HG0535140.1">
    <property type="protein sequence ID" value="HORVU.MOREX.r3.5HG0535140.1.CDS1"/>
    <property type="gene ID" value="HORVU.MOREX.r3.5HG0535140"/>
</dbReference>
<reference evidence="2" key="3">
    <citation type="submission" date="2022-01" db="UniProtKB">
        <authorList>
            <consortium name="EnsemblPlants"/>
        </authorList>
    </citation>
    <scope>IDENTIFICATION</scope>
    <source>
        <strain evidence="2">subsp. vulgare</strain>
    </source>
</reference>
<dbReference type="PANTHER" id="PTHR46890">
    <property type="entry name" value="NON-LTR RETROLELEMENT REVERSE TRANSCRIPTASE-LIKE PROTEIN-RELATED"/>
    <property type="match status" value="1"/>
</dbReference>
<dbReference type="Proteomes" id="UP000011116">
    <property type="component" value="Chromosome 5H"/>
</dbReference>
<organism evidence="2 3">
    <name type="scientific">Hordeum vulgare subsp. vulgare</name>
    <name type="common">Domesticated barley</name>
    <dbReference type="NCBI Taxonomy" id="112509"/>
    <lineage>
        <taxon>Eukaryota</taxon>
        <taxon>Viridiplantae</taxon>
        <taxon>Streptophyta</taxon>
        <taxon>Embryophyta</taxon>
        <taxon>Tracheophyta</taxon>
        <taxon>Spermatophyta</taxon>
        <taxon>Magnoliopsida</taxon>
        <taxon>Liliopsida</taxon>
        <taxon>Poales</taxon>
        <taxon>Poaceae</taxon>
        <taxon>BOP clade</taxon>
        <taxon>Pooideae</taxon>
        <taxon>Triticodae</taxon>
        <taxon>Triticeae</taxon>
        <taxon>Hordeinae</taxon>
        <taxon>Hordeum</taxon>
    </lineage>
</organism>
<sequence>MELMATSYFKEVYTKDPTLTPEVVLDAIDSKVSEQMNAMLCAPFTEEEVSNALFQIGPLKAPGTDGFPARFYQRNWAALKTEITAAVLEFFASGSMPEGVNDTAIVLTLKVPHPKELKEFRPISLCNVIYKLVSKCLVNRLRPCLSELISENQSAFIPGRLISDNSIIAFECIHHIQSLKSNNRAACAYKLDLSKAYDRVDWDFLEKALRRWGFSEQWIAWIMTCVRSVRYSVKLNGKLLEAFTPSRGLRQGDPLSPFLFLFVADALSALLSKSVNDGRLNGVSICRGAPEISHLLFADDTLLFF</sequence>
<dbReference type="PANTHER" id="PTHR46890:SF48">
    <property type="entry name" value="RNA-DIRECTED DNA POLYMERASE"/>
    <property type="match status" value="1"/>
</dbReference>
<dbReference type="InterPro" id="IPR043502">
    <property type="entry name" value="DNA/RNA_pol_sf"/>
</dbReference>
<evidence type="ECO:0000313" key="3">
    <source>
        <dbReference type="Proteomes" id="UP000011116"/>
    </source>
</evidence>
<dbReference type="EnsemblPlants" id="HORVU.MOREX.r3.5HG0535140.1">
    <property type="protein sequence ID" value="HORVU.MOREX.r3.5HG0535140.1.CDS1"/>
    <property type="gene ID" value="HORVU.MOREX.r3.5HG0535140"/>
</dbReference>
<evidence type="ECO:0000259" key="1">
    <source>
        <dbReference type="PROSITE" id="PS50878"/>
    </source>
</evidence>
<reference evidence="2" key="2">
    <citation type="submission" date="2020-10" db="EMBL/GenBank/DDBJ databases">
        <authorList>
            <person name="Scholz U."/>
            <person name="Mascher M."/>
            <person name="Fiebig A."/>
        </authorList>
    </citation>
    <scope>NUCLEOTIDE SEQUENCE [LARGE SCALE GENOMIC DNA]</scope>
    <source>
        <strain evidence="2">cv. Morex</strain>
    </source>
</reference>
<dbReference type="PROSITE" id="PS50878">
    <property type="entry name" value="RT_POL"/>
    <property type="match status" value="1"/>
</dbReference>
<dbReference type="InterPro" id="IPR052343">
    <property type="entry name" value="Retrotransposon-Effector_Assoc"/>
</dbReference>
<dbReference type="InterPro" id="IPR000477">
    <property type="entry name" value="RT_dom"/>
</dbReference>
<dbReference type="SMR" id="A0A8I6XWD4"/>
<dbReference type="Pfam" id="PF00078">
    <property type="entry name" value="RVT_1"/>
    <property type="match status" value="1"/>
</dbReference>
<protein>
    <recommendedName>
        <fullName evidence="1">Reverse transcriptase domain-containing protein</fullName>
    </recommendedName>
</protein>